<accession>A0A1K1Z9N8</accession>
<dbReference type="Proteomes" id="UP000181909">
    <property type="component" value="Unassembled WGS sequence"/>
</dbReference>
<reference evidence="3 4" key="1">
    <citation type="submission" date="2016-11" db="EMBL/GenBank/DDBJ databases">
        <authorList>
            <person name="Jaros S."/>
            <person name="Januszkiewicz K."/>
            <person name="Wedrychowicz H."/>
        </authorList>
    </citation>
    <scope>NUCLEOTIDE SEQUENCE [LARGE SCALE GENOMIC DNA]</scope>
    <source>
        <strain evidence="3 4">OK807</strain>
    </source>
</reference>
<dbReference type="OrthoDB" id="5175573at2"/>
<dbReference type="Gene3D" id="3.90.1300.10">
    <property type="entry name" value="Amidase signature (AS) domain"/>
    <property type="match status" value="1"/>
</dbReference>
<dbReference type="AlphaFoldDB" id="A0A1K1Z9N8"/>
<dbReference type="InterPro" id="IPR023631">
    <property type="entry name" value="Amidase_dom"/>
</dbReference>
<protein>
    <submittedName>
        <fullName evidence="3">Amidase</fullName>
    </submittedName>
</protein>
<dbReference type="PANTHER" id="PTHR11895">
    <property type="entry name" value="TRANSAMIDASE"/>
    <property type="match status" value="1"/>
</dbReference>
<organism evidence="3 4">
    <name type="scientific">Streptomyces atratus</name>
    <dbReference type="NCBI Taxonomy" id="1893"/>
    <lineage>
        <taxon>Bacteria</taxon>
        <taxon>Bacillati</taxon>
        <taxon>Actinomycetota</taxon>
        <taxon>Actinomycetes</taxon>
        <taxon>Kitasatosporales</taxon>
        <taxon>Streptomycetaceae</taxon>
        <taxon>Streptomyces</taxon>
    </lineage>
</organism>
<dbReference type="STRING" id="1893.SAMN02787144_1005223"/>
<dbReference type="SUPFAM" id="SSF75304">
    <property type="entry name" value="Amidase signature (AS) enzymes"/>
    <property type="match status" value="1"/>
</dbReference>
<dbReference type="InterPro" id="IPR036928">
    <property type="entry name" value="AS_sf"/>
</dbReference>
<proteinExistence type="inferred from homology"/>
<dbReference type="EMBL" id="FPJO01000005">
    <property type="protein sequence ID" value="SFX70419.1"/>
    <property type="molecule type" value="Genomic_DNA"/>
</dbReference>
<gene>
    <name evidence="3" type="ORF">SAMN02787144_1005223</name>
</gene>
<dbReference type="GO" id="GO:0003824">
    <property type="term" value="F:catalytic activity"/>
    <property type="evidence" value="ECO:0007669"/>
    <property type="project" value="InterPro"/>
</dbReference>
<evidence type="ECO:0000313" key="4">
    <source>
        <dbReference type="Proteomes" id="UP000181909"/>
    </source>
</evidence>
<comment type="similarity">
    <text evidence="1">Belongs to the amidase family.</text>
</comment>
<feature type="domain" description="Amidase" evidence="2">
    <location>
        <begin position="25"/>
        <end position="448"/>
    </location>
</feature>
<sequence length="478" mass="49222">MPELHDLTALQLAAAYERGETSPTEVVDHLLARIGDGDRVGAFTTVSAGPARAAAAEAERVLRSSDRTGLPRLFGVPTAIKDLEATAGVRTTLGSALFRDWIPGHDDEIVEVMADAGLISLGKTTVPEFGAACYTEPEVSAPARSPFDPTRSAAGSSGGAAAAVGALLVPIAQGSDTAGSVRSPASACGVVGLKPSRGLVTAGPAGNDGMGLSVRGPLARTVRDTAAFLDALTTRTGVGTVHPPRVYSYERACDAPVPRLRIALAQGSVSGSSVDPEVAAAAELTARTLAGLGHEVFARDQAPDPELTEGFRVMFTALVGSRTMAFDGAPLRPIVRHLRSCSQEFTSAELAASIGVVQARARAWTLDYADADVVITPTVTTPPTPVGRLRNDADPAAELAAMTAFTGNTVLANATGFPAISLPLGWSSQGLPLGVSLTAGWGREDLLLGVSAQLEEALPWAHRYSERAEARTPAADPA</sequence>
<evidence type="ECO:0000259" key="2">
    <source>
        <dbReference type="Pfam" id="PF01425"/>
    </source>
</evidence>
<evidence type="ECO:0000313" key="3">
    <source>
        <dbReference type="EMBL" id="SFX70419.1"/>
    </source>
</evidence>
<dbReference type="InterPro" id="IPR000120">
    <property type="entry name" value="Amidase"/>
</dbReference>
<evidence type="ECO:0000256" key="1">
    <source>
        <dbReference type="ARBA" id="ARBA00009199"/>
    </source>
</evidence>
<dbReference type="Pfam" id="PF01425">
    <property type="entry name" value="Amidase"/>
    <property type="match status" value="1"/>
</dbReference>
<dbReference type="RefSeq" id="WP_072485254.1">
    <property type="nucleotide sequence ID" value="NZ_CP109381.1"/>
</dbReference>
<name>A0A1K1Z9N8_STRAR</name>
<dbReference type="PANTHER" id="PTHR11895:SF7">
    <property type="entry name" value="GLUTAMYL-TRNA(GLN) AMIDOTRANSFERASE SUBUNIT A, MITOCHONDRIAL"/>
    <property type="match status" value="1"/>
</dbReference>